<dbReference type="InterPro" id="IPR000821">
    <property type="entry name" value="Ala_racemase"/>
</dbReference>
<dbReference type="SMART" id="SM01005">
    <property type="entry name" value="Ala_racemase_C"/>
    <property type="match status" value="1"/>
</dbReference>
<dbReference type="AlphaFoldDB" id="A0A2S5TCN2"/>
<protein>
    <recommendedName>
        <fullName evidence="5">Alanine racemase</fullName>
        <ecNumber evidence="5">5.1.1.1</ecNumber>
    </recommendedName>
</protein>
<evidence type="ECO:0000256" key="1">
    <source>
        <dbReference type="ARBA" id="ARBA00000316"/>
    </source>
</evidence>
<keyword evidence="10" id="KW-1185">Reference proteome</keyword>
<evidence type="ECO:0000256" key="6">
    <source>
        <dbReference type="PIRSR" id="PIRSR600821-50"/>
    </source>
</evidence>
<dbReference type="CDD" id="cd06827">
    <property type="entry name" value="PLPDE_III_AR_proteobact"/>
    <property type="match status" value="1"/>
</dbReference>
<dbReference type="GO" id="GO:0030632">
    <property type="term" value="P:D-alanine biosynthetic process"/>
    <property type="evidence" value="ECO:0007669"/>
    <property type="project" value="UniProtKB-UniRule"/>
</dbReference>
<keyword evidence="4 5" id="KW-0413">Isomerase</keyword>
<dbReference type="Gene3D" id="2.40.37.10">
    <property type="entry name" value="Lyase, Ornithine Decarboxylase, Chain A, domain 1"/>
    <property type="match status" value="1"/>
</dbReference>
<evidence type="ECO:0000259" key="8">
    <source>
        <dbReference type="SMART" id="SM01005"/>
    </source>
</evidence>
<feature type="active site" description="Proton acceptor; specific for D-alanine" evidence="5">
    <location>
        <position position="35"/>
    </location>
</feature>
<dbReference type="GO" id="GO:0005829">
    <property type="term" value="C:cytosol"/>
    <property type="evidence" value="ECO:0007669"/>
    <property type="project" value="TreeGrafter"/>
</dbReference>
<dbReference type="EC" id="5.1.1.1" evidence="5"/>
<evidence type="ECO:0000313" key="10">
    <source>
        <dbReference type="Proteomes" id="UP000238220"/>
    </source>
</evidence>
<organism evidence="9 10">
    <name type="scientific">Solimonas fluminis</name>
    <dbReference type="NCBI Taxonomy" id="2086571"/>
    <lineage>
        <taxon>Bacteria</taxon>
        <taxon>Pseudomonadati</taxon>
        <taxon>Pseudomonadota</taxon>
        <taxon>Gammaproteobacteria</taxon>
        <taxon>Nevskiales</taxon>
        <taxon>Nevskiaceae</taxon>
        <taxon>Solimonas</taxon>
    </lineage>
</organism>
<dbReference type="InterPro" id="IPR020622">
    <property type="entry name" value="Ala_racemase_pyridoxalP-BS"/>
</dbReference>
<comment type="pathway">
    <text evidence="5">Amino-acid biosynthesis; D-alanine biosynthesis; D-alanine from L-alanine: step 1/1.</text>
</comment>
<dbReference type="PANTHER" id="PTHR30511">
    <property type="entry name" value="ALANINE RACEMASE"/>
    <property type="match status" value="1"/>
</dbReference>
<dbReference type="EMBL" id="PSNW01000011">
    <property type="protein sequence ID" value="PPE72598.1"/>
    <property type="molecule type" value="Genomic_DNA"/>
</dbReference>
<dbReference type="SUPFAM" id="SSF51419">
    <property type="entry name" value="PLP-binding barrel"/>
    <property type="match status" value="1"/>
</dbReference>
<dbReference type="InterPro" id="IPR011079">
    <property type="entry name" value="Ala_racemase_C"/>
</dbReference>
<dbReference type="UniPathway" id="UPA00042">
    <property type="reaction ID" value="UER00497"/>
</dbReference>
<dbReference type="Pfam" id="PF01168">
    <property type="entry name" value="Ala_racemase_N"/>
    <property type="match status" value="1"/>
</dbReference>
<dbReference type="InterPro" id="IPR029066">
    <property type="entry name" value="PLP-binding_barrel"/>
</dbReference>
<evidence type="ECO:0000256" key="3">
    <source>
        <dbReference type="ARBA" id="ARBA00022898"/>
    </source>
</evidence>
<dbReference type="Pfam" id="PF00842">
    <property type="entry name" value="Ala_racemase_C"/>
    <property type="match status" value="1"/>
</dbReference>
<evidence type="ECO:0000256" key="4">
    <source>
        <dbReference type="ARBA" id="ARBA00023235"/>
    </source>
</evidence>
<proteinExistence type="inferred from homology"/>
<comment type="caution">
    <text evidence="9">The sequence shown here is derived from an EMBL/GenBank/DDBJ whole genome shotgun (WGS) entry which is preliminary data.</text>
</comment>
<name>A0A2S5TCN2_9GAMM</name>
<evidence type="ECO:0000256" key="2">
    <source>
        <dbReference type="ARBA" id="ARBA00001933"/>
    </source>
</evidence>
<evidence type="ECO:0000313" key="9">
    <source>
        <dbReference type="EMBL" id="PPE72598.1"/>
    </source>
</evidence>
<dbReference type="OrthoDB" id="9813814at2"/>
<dbReference type="RefSeq" id="WP_104231684.1">
    <property type="nucleotide sequence ID" value="NZ_PSNW01000011.1"/>
</dbReference>
<dbReference type="SUPFAM" id="SSF50621">
    <property type="entry name" value="Alanine racemase C-terminal domain-like"/>
    <property type="match status" value="1"/>
</dbReference>
<feature type="domain" description="Alanine racemase C-terminal" evidence="8">
    <location>
        <begin position="235"/>
        <end position="359"/>
    </location>
</feature>
<comment type="similarity">
    <text evidence="5">Belongs to the alanine racemase family.</text>
</comment>
<accession>A0A2S5TCN2</accession>
<evidence type="ECO:0000256" key="7">
    <source>
        <dbReference type="PIRSR" id="PIRSR600821-52"/>
    </source>
</evidence>
<feature type="binding site" evidence="5 7">
    <location>
        <position position="132"/>
    </location>
    <ligand>
        <name>substrate</name>
    </ligand>
</feature>
<comment type="function">
    <text evidence="5">Catalyzes the interconversion of L-alanine and D-alanine. May also act on other amino acids.</text>
</comment>
<dbReference type="GO" id="GO:0030170">
    <property type="term" value="F:pyridoxal phosphate binding"/>
    <property type="evidence" value="ECO:0007669"/>
    <property type="project" value="UniProtKB-UniRule"/>
</dbReference>
<feature type="modified residue" description="N6-(pyridoxal phosphate)lysine" evidence="5 6">
    <location>
        <position position="35"/>
    </location>
</feature>
<dbReference type="PRINTS" id="PR00992">
    <property type="entry name" value="ALARACEMASE"/>
</dbReference>
<dbReference type="Gene3D" id="3.20.20.10">
    <property type="entry name" value="Alanine racemase"/>
    <property type="match status" value="1"/>
</dbReference>
<comment type="cofactor">
    <cofactor evidence="2 5 6">
        <name>pyridoxal 5'-phosphate</name>
        <dbReference type="ChEBI" id="CHEBI:597326"/>
    </cofactor>
</comment>
<dbReference type="Proteomes" id="UP000238220">
    <property type="component" value="Unassembled WGS sequence"/>
</dbReference>
<dbReference type="PROSITE" id="PS00395">
    <property type="entry name" value="ALANINE_RACEMASE"/>
    <property type="match status" value="1"/>
</dbReference>
<dbReference type="InterPro" id="IPR009006">
    <property type="entry name" value="Ala_racemase/Decarboxylase_C"/>
</dbReference>
<dbReference type="NCBIfam" id="TIGR00492">
    <property type="entry name" value="alr"/>
    <property type="match status" value="1"/>
</dbReference>
<feature type="active site" description="Proton acceptor; specific for L-alanine" evidence="5">
    <location>
        <position position="256"/>
    </location>
</feature>
<dbReference type="PANTHER" id="PTHR30511:SF0">
    <property type="entry name" value="ALANINE RACEMASE, CATABOLIC-RELATED"/>
    <property type="match status" value="1"/>
</dbReference>
<dbReference type="FunFam" id="3.20.20.10:FF:000002">
    <property type="entry name" value="Alanine racemase"/>
    <property type="match status" value="1"/>
</dbReference>
<comment type="catalytic activity">
    <reaction evidence="1 5">
        <text>L-alanine = D-alanine</text>
        <dbReference type="Rhea" id="RHEA:20249"/>
        <dbReference type="ChEBI" id="CHEBI:57416"/>
        <dbReference type="ChEBI" id="CHEBI:57972"/>
        <dbReference type="EC" id="5.1.1.1"/>
    </reaction>
</comment>
<gene>
    <name evidence="9" type="primary">alr</name>
    <name evidence="9" type="ORF">C3942_17620</name>
</gene>
<evidence type="ECO:0000256" key="5">
    <source>
        <dbReference type="HAMAP-Rule" id="MF_01201"/>
    </source>
</evidence>
<dbReference type="GO" id="GO:0008784">
    <property type="term" value="F:alanine racemase activity"/>
    <property type="evidence" value="ECO:0007669"/>
    <property type="project" value="UniProtKB-UniRule"/>
</dbReference>
<dbReference type="HAMAP" id="MF_01201">
    <property type="entry name" value="Ala_racemase"/>
    <property type="match status" value="1"/>
</dbReference>
<feature type="binding site" evidence="5 7">
    <location>
        <position position="304"/>
    </location>
    <ligand>
        <name>substrate</name>
    </ligand>
</feature>
<dbReference type="InterPro" id="IPR001608">
    <property type="entry name" value="Ala_racemase_N"/>
</dbReference>
<sequence>MIPRVTATIDLAALQHNLGVVRRLAPRSRVMAAVKANGYGHGAIPAARALEAAGVDALAVACLEEAVELRRAHIHCPIALLEGVISEEEAAQAVYQRLQVVVHDHWQIELLQRLGRDAQVGIWFKIDSGMHRLGFPLTDVPRLLDVLRAQPGWTLHGWITHLASADEPDNGFTREQVARFDAALSGVSGPRSIGNSAGIIGWPEARADWVRPGLMIYGASPMPGQTGADLGLKPAMRLESRLIAVRDFEAGETIGYAQSWTCPERTRIGVAAVGYADGIHRTFRSGTAAMVGGRRVAYAGRVSMDMITLDLRQAPDAQVGDPVLLWGEELPAEEIAAQAGTIPYELFCGLTQRVHFRYR</sequence>
<reference evidence="9 10" key="1">
    <citation type="submission" date="2018-02" db="EMBL/GenBank/DDBJ databases">
        <title>Genome sequencing of Solimonas sp. HR-BB.</title>
        <authorList>
            <person name="Lee Y."/>
            <person name="Jeon C.O."/>
        </authorList>
    </citation>
    <scope>NUCLEOTIDE SEQUENCE [LARGE SCALE GENOMIC DNA]</scope>
    <source>
        <strain evidence="9 10">HR-BB</strain>
    </source>
</reference>
<keyword evidence="3 5" id="KW-0663">Pyridoxal phosphate</keyword>